<dbReference type="InterPro" id="IPR011008">
    <property type="entry name" value="Dimeric_a/b-barrel"/>
</dbReference>
<comment type="caution">
    <text evidence="2">The sequence shown here is derived from an EMBL/GenBank/DDBJ whole genome shotgun (WGS) entry which is preliminary data.</text>
</comment>
<gene>
    <name evidence="2" type="ORF">HH303_16575</name>
</gene>
<sequence>MLILMGNIHTDPLDVDAFARDVEAIRLSTEAEEGCQFYGIILDHRPTGRFVVAERWQDREALTAHLSRAETVAFLKTWGARIKSDLQTYEVVAEVPRSG</sequence>
<accession>A0A7Y0E2P0</accession>
<dbReference type="GO" id="GO:0004497">
    <property type="term" value="F:monooxygenase activity"/>
    <property type="evidence" value="ECO:0007669"/>
    <property type="project" value="UniProtKB-KW"/>
</dbReference>
<dbReference type="Pfam" id="PF03992">
    <property type="entry name" value="ABM"/>
    <property type="match status" value="1"/>
</dbReference>
<dbReference type="Proteomes" id="UP000539372">
    <property type="component" value="Unassembled WGS sequence"/>
</dbReference>
<dbReference type="Gene3D" id="3.30.70.100">
    <property type="match status" value="1"/>
</dbReference>
<name>A0A7Y0E2P0_9PROT</name>
<dbReference type="RefSeq" id="WP_169626498.1">
    <property type="nucleotide sequence ID" value="NZ_JABBNT010000005.1"/>
</dbReference>
<dbReference type="EMBL" id="JABBNT010000005">
    <property type="protein sequence ID" value="NMM46109.1"/>
    <property type="molecule type" value="Genomic_DNA"/>
</dbReference>
<feature type="domain" description="ABM" evidence="1">
    <location>
        <begin position="2"/>
        <end position="92"/>
    </location>
</feature>
<reference evidence="2 3" key="1">
    <citation type="submission" date="2020-04" db="EMBL/GenBank/DDBJ databases">
        <title>Rhodospirillaceae bacterium KN72 isolated from deep sea.</title>
        <authorList>
            <person name="Zhang D.-C."/>
        </authorList>
    </citation>
    <scope>NUCLEOTIDE SEQUENCE [LARGE SCALE GENOMIC DNA]</scope>
    <source>
        <strain evidence="2 3">KN72</strain>
    </source>
</reference>
<keyword evidence="2" id="KW-0503">Monooxygenase</keyword>
<dbReference type="InterPro" id="IPR007138">
    <property type="entry name" value="ABM_dom"/>
</dbReference>
<keyword evidence="2" id="KW-0560">Oxidoreductase</keyword>
<protein>
    <submittedName>
        <fullName evidence="2">Antibiotic biosynthesis monooxygenase</fullName>
    </submittedName>
</protein>
<dbReference type="SUPFAM" id="SSF54909">
    <property type="entry name" value="Dimeric alpha+beta barrel"/>
    <property type="match status" value="1"/>
</dbReference>
<keyword evidence="3" id="KW-1185">Reference proteome</keyword>
<evidence type="ECO:0000313" key="2">
    <source>
        <dbReference type="EMBL" id="NMM46109.1"/>
    </source>
</evidence>
<proteinExistence type="predicted"/>
<dbReference type="PROSITE" id="PS51725">
    <property type="entry name" value="ABM"/>
    <property type="match status" value="1"/>
</dbReference>
<evidence type="ECO:0000259" key="1">
    <source>
        <dbReference type="PROSITE" id="PS51725"/>
    </source>
</evidence>
<evidence type="ECO:0000313" key="3">
    <source>
        <dbReference type="Proteomes" id="UP000539372"/>
    </source>
</evidence>
<dbReference type="AlphaFoldDB" id="A0A7Y0E2P0"/>
<organism evidence="2 3">
    <name type="scientific">Pacificispira spongiicola</name>
    <dbReference type="NCBI Taxonomy" id="2729598"/>
    <lineage>
        <taxon>Bacteria</taxon>
        <taxon>Pseudomonadati</taxon>
        <taxon>Pseudomonadota</taxon>
        <taxon>Alphaproteobacteria</taxon>
        <taxon>Rhodospirillales</taxon>
        <taxon>Rhodospirillaceae</taxon>
        <taxon>Pacificispira</taxon>
    </lineage>
</organism>